<dbReference type="EMBL" id="PPTS01000005">
    <property type="protein sequence ID" value="RDB64866.1"/>
    <property type="molecule type" value="Genomic_DNA"/>
</dbReference>
<evidence type="ECO:0000313" key="4">
    <source>
        <dbReference type="Proteomes" id="UP000254000"/>
    </source>
</evidence>
<accession>A0A369M328</accession>
<dbReference type="RefSeq" id="WP_114569000.1">
    <property type="nucleotide sequence ID" value="NZ_CABMMS010000005.1"/>
</dbReference>
<dbReference type="Proteomes" id="UP000254000">
    <property type="component" value="Unassembled WGS sequence"/>
</dbReference>
<proteinExistence type="predicted"/>
<dbReference type="InterPro" id="IPR041682">
    <property type="entry name" value="AAA_14"/>
</dbReference>
<dbReference type="InterPro" id="IPR027417">
    <property type="entry name" value="P-loop_NTPase"/>
</dbReference>
<dbReference type="PANTHER" id="PTHR33295:SF20">
    <property type="entry name" value="ATPASE"/>
    <property type="match status" value="1"/>
</dbReference>
<dbReference type="OrthoDB" id="9801684at2"/>
<dbReference type="GeneID" id="78359843"/>
<evidence type="ECO:0000259" key="2">
    <source>
        <dbReference type="Pfam" id="PF13635"/>
    </source>
</evidence>
<dbReference type="Pfam" id="PF13173">
    <property type="entry name" value="AAA_14"/>
    <property type="match status" value="1"/>
</dbReference>
<sequence>MKLIERKSYLQKLIDVEGTPDIKVVTGVRRSGKSKLLEAFKHHVVSSDPDANIIHVNFNLTEFEGLMEYHALDEFVRAAYVPGASNYVIIDEVQMCEGFERAINSFHASENFDIYITGSNAFLLSSDLATLFTGRTFEIEVFPFSFAEYLAYFGEEEGIDGAFDRYVHTGGMSGSYPYKNEADRSAYVKDVFETLIMRDIRQKYDVRNPDLLNRLSEFLMDNVSNVTSARSVASSLEGDTEANHKTVGSYIEYLCNAYAFYKVRRYDIRGKKYLSSGDKYYLSDHSFRLAKLGTRNMDWGRVYENMVAIELLRRGYELYVGKLYQKEVDFVAMRGSEKMYVQVSDDISAFATFEREVDPLLRIRDGYPKFLIARTRHETYDHEGIMIHDLARWLSAE</sequence>
<evidence type="ECO:0000259" key="1">
    <source>
        <dbReference type="Pfam" id="PF13173"/>
    </source>
</evidence>
<evidence type="ECO:0000313" key="3">
    <source>
        <dbReference type="EMBL" id="RDB64866.1"/>
    </source>
</evidence>
<keyword evidence="4" id="KW-1185">Reference proteome</keyword>
<dbReference type="InterPro" id="IPR025420">
    <property type="entry name" value="DUF4143"/>
</dbReference>
<reference evidence="3 4" key="1">
    <citation type="journal article" date="2018" name="Elife">
        <title>Discovery and characterization of a prevalent human gut bacterial enzyme sufficient for the inactivation of a family of plant toxins.</title>
        <authorList>
            <person name="Koppel N."/>
            <person name="Bisanz J.E."/>
            <person name="Pandelia M.E."/>
            <person name="Turnbaugh P.J."/>
            <person name="Balskus E.P."/>
        </authorList>
    </citation>
    <scope>NUCLEOTIDE SEQUENCE [LARGE SCALE GENOMIC DNA]</scope>
    <source>
        <strain evidence="3 4">3C</strain>
    </source>
</reference>
<comment type="caution">
    <text evidence="3">The sequence shown here is derived from an EMBL/GenBank/DDBJ whole genome shotgun (WGS) entry which is preliminary data.</text>
</comment>
<name>A0A369M328_9ACTN</name>
<dbReference type="Pfam" id="PF13635">
    <property type="entry name" value="DUF4143"/>
    <property type="match status" value="1"/>
</dbReference>
<dbReference type="PANTHER" id="PTHR33295">
    <property type="entry name" value="ATPASE"/>
    <property type="match status" value="1"/>
</dbReference>
<feature type="domain" description="AAA" evidence="1">
    <location>
        <begin position="21"/>
        <end position="150"/>
    </location>
</feature>
<gene>
    <name evidence="3" type="ORF">C1877_09095</name>
</gene>
<organism evidence="3 4">
    <name type="scientific">Gordonibacter pamelaeae</name>
    <dbReference type="NCBI Taxonomy" id="471189"/>
    <lineage>
        <taxon>Bacteria</taxon>
        <taxon>Bacillati</taxon>
        <taxon>Actinomycetota</taxon>
        <taxon>Coriobacteriia</taxon>
        <taxon>Eggerthellales</taxon>
        <taxon>Eggerthellaceae</taxon>
        <taxon>Gordonibacter</taxon>
    </lineage>
</organism>
<feature type="domain" description="DUF4143" evidence="2">
    <location>
        <begin position="198"/>
        <end position="343"/>
    </location>
</feature>
<protein>
    <submittedName>
        <fullName evidence="3">ATPase</fullName>
    </submittedName>
</protein>
<dbReference type="SUPFAM" id="SSF52540">
    <property type="entry name" value="P-loop containing nucleoside triphosphate hydrolases"/>
    <property type="match status" value="1"/>
</dbReference>
<dbReference type="AlphaFoldDB" id="A0A369M328"/>